<accession>A0A1M5N6C1</accession>
<dbReference type="STRING" id="288992.SAMN04488522_1084"/>
<gene>
    <name evidence="1" type="ORF">SAMN04488522_1084</name>
</gene>
<proteinExistence type="predicted"/>
<sequence>MSGFYPELQQRYANPEGFQKQANLKNSVPTLINGEKSTLSYWHKCLPDYPINMHLGVEKKQSSVL</sequence>
<reference evidence="2" key="1">
    <citation type="submission" date="2016-11" db="EMBL/GenBank/DDBJ databases">
        <authorList>
            <person name="Varghese N."/>
            <person name="Submissions S."/>
        </authorList>
    </citation>
    <scope>NUCLEOTIDE SEQUENCE [LARGE SCALE GENOMIC DNA]</scope>
    <source>
        <strain evidence="2">DSM 16990</strain>
    </source>
</reference>
<dbReference type="Proteomes" id="UP000184287">
    <property type="component" value="Unassembled WGS sequence"/>
</dbReference>
<dbReference type="AlphaFoldDB" id="A0A1M5N6C1"/>
<evidence type="ECO:0000313" key="1">
    <source>
        <dbReference type="EMBL" id="SHG85007.1"/>
    </source>
</evidence>
<dbReference type="EMBL" id="FQUQ01000008">
    <property type="protein sequence ID" value="SHG85007.1"/>
    <property type="molecule type" value="Genomic_DNA"/>
</dbReference>
<name>A0A1M5N6C1_9SPHI</name>
<organism evidence="1 2">
    <name type="scientific">Pedobacter caeni</name>
    <dbReference type="NCBI Taxonomy" id="288992"/>
    <lineage>
        <taxon>Bacteria</taxon>
        <taxon>Pseudomonadati</taxon>
        <taxon>Bacteroidota</taxon>
        <taxon>Sphingobacteriia</taxon>
        <taxon>Sphingobacteriales</taxon>
        <taxon>Sphingobacteriaceae</taxon>
        <taxon>Pedobacter</taxon>
    </lineage>
</organism>
<protein>
    <submittedName>
        <fullName evidence="1">Uncharacterized protein</fullName>
    </submittedName>
</protein>
<evidence type="ECO:0000313" key="2">
    <source>
        <dbReference type="Proteomes" id="UP000184287"/>
    </source>
</evidence>
<keyword evidence="2" id="KW-1185">Reference proteome</keyword>